<sequence length="249" mass="26934">MLGFGVLVIIMLPFLAGAGSVLIDRWRDSREVTVTMEVTGTAPTGRVEIDRGDKSDPETIDGVSFPWRTTFTVKGTDKFVSVTGSPDSMLKRLSCSIVANGQLIAEDQYEGPVARCSGNANRDSSQLETTTSTPTPPPAGPPPQSDVWAGLTLPRGSIAQDNSTNPSREDWELPLPFAETVTYLREQLPVDSNYDGRPFCGEINESELVLWSWGTQADDVYVVTVHPDITSTGTDVAISRQPNAQECSP</sequence>
<organism evidence="2 3">
    <name type="scientific">Mycolicibacterium frederiksbergense</name>
    <dbReference type="NCBI Taxonomy" id="117567"/>
    <lineage>
        <taxon>Bacteria</taxon>
        <taxon>Bacillati</taxon>
        <taxon>Actinomycetota</taxon>
        <taxon>Actinomycetes</taxon>
        <taxon>Mycobacteriales</taxon>
        <taxon>Mycobacteriaceae</taxon>
        <taxon>Mycolicibacterium</taxon>
    </lineage>
</organism>
<name>A0A6H0RY85_9MYCO</name>
<feature type="compositionally biased region" description="Polar residues" evidence="1">
    <location>
        <begin position="118"/>
        <end position="128"/>
    </location>
</feature>
<evidence type="ECO:0000313" key="3">
    <source>
        <dbReference type="Proteomes" id="UP000501849"/>
    </source>
</evidence>
<geneLocation type="plasmid" evidence="2 3">
    <name>unnamed2</name>
</geneLocation>
<keyword evidence="2" id="KW-0614">Plasmid</keyword>
<dbReference type="EMBL" id="CP038798">
    <property type="protein sequence ID" value="QIV79876.1"/>
    <property type="molecule type" value="Genomic_DNA"/>
</dbReference>
<feature type="compositionally biased region" description="Pro residues" evidence="1">
    <location>
        <begin position="134"/>
        <end position="144"/>
    </location>
</feature>
<reference evidence="2 3" key="1">
    <citation type="submission" date="2019-04" db="EMBL/GenBank/DDBJ databases">
        <title>Draft, Whole-Genome Sequence of the Anthracene-degrading Mycobacterium frederiksbergense LB501T, Isolated from a Polycyclic Aromatic Hydrocarbon (PAH)-Contaminated Soil.</title>
        <authorList>
            <person name="Augelletti F."/>
        </authorList>
    </citation>
    <scope>NUCLEOTIDE SEQUENCE [LARGE SCALE GENOMIC DNA]</scope>
    <source>
        <strain evidence="2 3">LB 501T</strain>
        <plasmid evidence="2 3">unnamed2</plasmid>
    </source>
</reference>
<evidence type="ECO:0000313" key="2">
    <source>
        <dbReference type="EMBL" id="QIV79876.1"/>
    </source>
</evidence>
<accession>A0A6H0RY85</accession>
<proteinExistence type="predicted"/>
<keyword evidence="3" id="KW-1185">Reference proteome</keyword>
<gene>
    <name evidence="2" type="ORF">EXE63_02400</name>
</gene>
<dbReference type="Proteomes" id="UP000501849">
    <property type="component" value="Plasmid unnamed2"/>
</dbReference>
<feature type="region of interest" description="Disordered" evidence="1">
    <location>
        <begin position="115"/>
        <end position="147"/>
    </location>
</feature>
<dbReference type="AlphaFoldDB" id="A0A6H0RY85"/>
<dbReference type="RefSeq" id="WP_168140603.1">
    <property type="nucleotide sequence ID" value="NZ_CP038798.1"/>
</dbReference>
<protein>
    <submittedName>
        <fullName evidence="2">Uncharacterized protein</fullName>
    </submittedName>
</protein>
<dbReference type="Gene3D" id="2.60.40.2880">
    <property type="entry name" value="MmpS1-5, C-terminal soluble domain"/>
    <property type="match status" value="1"/>
</dbReference>
<dbReference type="InterPro" id="IPR038468">
    <property type="entry name" value="MmpS_C"/>
</dbReference>
<evidence type="ECO:0000256" key="1">
    <source>
        <dbReference type="SAM" id="MobiDB-lite"/>
    </source>
</evidence>
<dbReference type="KEGG" id="mfre:EXE63_02400"/>